<evidence type="ECO:0000313" key="2">
    <source>
        <dbReference type="EMBL" id="KAA5601764.1"/>
    </source>
</evidence>
<gene>
    <name evidence="2" type="ORF">F1193_08580</name>
</gene>
<feature type="domain" description="Peptidase S26" evidence="1">
    <location>
        <begin position="6"/>
        <end position="165"/>
    </location>
</feature>
<dbReference type="Pfam" id="PF10502">
    <property type="entry name" value="Peptidase_S26"/>
    <property type="match status" value="1"/>
</dbReference>
<dbReference type="InterPro" id="IPR036286">
    <property type="entry name" value="LexA/Signal_pep-like_sf"/>
</dbReference>
<dbReference type="AlphaFoldDB" id="A0A5M6I0P7"/>
<keyword evidence="3" id="KW-1185">Reference proteome</keyword>
<accession>A0A5M6I0P7</accession>
<sequence>MTRRGWLTATFFATIGIAIPPFTELPKTLIWNASASVPIGLYAINPLGGFEVTDLVVIEPPEAIASFLAAGGYVPRGVRLMKRVLALAGHKVCRDNLRVTVNGLAIGSARERDSRGRDLPVWQGCRTLRQGEVFLMNWQSSDSLDGRYFGPVPVNSIVGRATPLWTDEDGDGHFRWRAPTR</sequence>
<dbReference type="SUPFAM" id="SSF51306">
    <property type="entry name" value="LexA/Signal peptidase"/>
    <property type="match status" value="1"/>
</dbReference>
<dbReference type="GO" id="GO:0004252">
    <property type="term" value="F:serine-type endopeptidase activity"/>
    <property type="evidence" value="ECO:0007669"/>
    <property type="project" value="InterPro"/>
</dbReference>
<name>A0A5M6I0P7_9HYPH</name>
<dbReference type="Gene3D" id="2.10.109.10">
    <property type="entry name" value="Umud Fragment, subunit A"/>
    <property type="match status" value="1"/>
</dbReference>
<reference evidence="2 3" key="1">
    <citation type="submission" date="2019-09" db="EMBL/GenBank/DDBJ databases">
        <title>Draft Whole-Genome sequence of Blastochloris sulfoviridis DSM 729.</title>
        <authorList>
            <person name="Meyer T.E."/>
            <person name="Kyndt J.A."/>
        </authorList>
    </citation>
    <scope>NUCLEOTIDE SEQUENCE [LARGE SCALE GENOMIC DNA]</scope>
    <source>
        <strain evidence="2 3">DSM 729</strain>
    </source>
</reference>
<dbReference type="InterPro" id="IPR019533">
    <property type="entry name" value="Peptidase_S26"/>
</dbReference>
<dbReference type="GO" id="GO:0006465">
    <property type="term" value="P:signal peptide processing"/>
    <property type="evidence" value="ECO:0007669"/>
    <property type="project" value="InterPro"/>
</dbReference>
<organism evidence="2 3">
    <name type="scientific">Blastochloris sulfoviridis</name>
    <dbReference type="NCBI Taxonomy" id="50712"/>
    <lineage>
        <taxon>Bacteria</taxon>
        <taxon>Pseudomonadati</taxon>
        <taxon>Pseudomonadota</taxon>
        <taxon>Alphaproteobacteria</taxon>
        <taxon>Hyphomicrobiales</taxon>
        <taxon>Blastochloridaceae</taxon>
        <taxon>Blastochloris</taxon>
    </lineage>
</organism>
<evidence type="ECO:0000313" key="3">
    <source>
        <dbReference type="Proteomes" id="UP000323886"/>
    </source>
</evidence>
<dbReference type="Proteomes" id="UP000323886">
    <property type="component" value="Unassembled WGS sequence"/>
</dbReference>
<dbReference type="OrthoDB" id="5360818at2"/>
<comment type="caution">
    <text evidence="2">The sequence shown here is derived from an EMBL/GenBank/DDBJ whole genome shotgun (WGS) entry which is preliminary data.</text>
</comment>
<proteinExistence type="predicted"/>
<dbReference type="RefSeq" id="WP_150097270.1">
    <property type="nucleotide sequence ID" value="NZ_VWPL01000012.1"/>
</dbReference>
<dbReference type="EMBL" id="VWPL01000012">
    <property type="protein sequence ID" value="KAA5601764.1"/>
    <property type="molecule type" value="Genomic_DNA"/>
</dbReference>
<protein>
    <submittedName>
        <fullName evidence="2">S26 family signal peptidase</fullName>
    </submittedName>
</protein>
<evidence type="ECO:0000259" key="1">
    <source>
        <dbReference type="Pfam" id="PF10502"/>
    </source>
</evidence>